<evidence type="ECO:0000313" key="1">
    <source>
        <dbReference type="EMBL" id="SCX31846.1"/>
    </source>
</evidence>
<dbReference type="GO" id="GO:0008168">
    <property type="term" value="F:methyltransferase activity"/>
    <property type="evidence" value="ECO:0007669"/>
    <property type="project" value="UniProtKB-KW"/>
</dbReference>
<proteinExistence type="predicted"/>
<gene>
    <name evidence="1" type="ORF">SAMN02799620_05436</name>
</gene>
<dbReference type="InterPro" id="IPR029063">
    <property type="entry name" value="SAM-dependent_MTases_sf"/>
</dbReference>
<dbReference type="AlphaFoldDB" id="A0A1G4WXW0"/>
<name>A0A1G4WXW0_9MYCO</name>
<dbReference type="SUPFAM" id="SSF53335">
    <property type="entry name" value="S-adenosyl-L-methionine-dependent methyltransferases"/>
    <property type="match status" value="1"/>
</dbReference>
<reference evidence="2" key="1">
    <citation type="submission" date="2016-10" db="EMBL/GenBank/DDBJ databases">
        <authorList>
            <person name="Varghese N."/>
            <person name="Submissions S."/>
        </authorList>
    </citation>
    <scope>NUCLEOTIDE SEQUENCE [LARGE SCALE GENOMIC DNA]</scope>
    <source>
        <strain evidence="2">UNC267MFSha1.1M11</strain>
    </source>
</reference>
<dbReference type="CDD" id="cd02440">
    <property type="entry name" value="AdoMet_MTases"/>
    <property type="match status" value="1"/>
</dbReference>
<dbReference type="InterPro" id="IPR052356">
    <property type="entry name" value="Thiol_S-MT"/>
</dbReference>
<dbReference type="PANTHER" id="PTHR45036:SF1">
    <property type="entry name" value="METHYLTRANSFERASE LIKE 7A"/>
    <property type="match status" value="1"/>
</dbReference>
<keyword evidence="1" id="KW-0808">Transferase</keyword>
<dbReference type="GO" id="GO:0032259">
    <property type="term" value="P:methylation"/>
    <property type="evidence" value="ECO:0007669"/>
    <property type="project" value="UniProtKB-KW"/>
</dbReference>
<dbReference type="Proteomes" id="UP000199707">
    <property type="component" value="Unassembled WGS sequence"/>
</dbReference>
<dbReference type="Pfam" id="PF13489">
    <property type="entry name" value="Methyltransf_23"/>
    <property type="match status" value="1"/>
</dbReference>
<dbReference type="RefSeq" id="WP_090363466.1">
    <property type="nucleotide sequence ID" value="NZ_FMUB01000014.1"/>
</dbReference>
<sequence>MTTIENPFFARVWTVMSGHEPESLRRLRVENLTGLTGRVLEVGAGTGTNFAHYPTGVTEVVAVEPEPRLADVAARAAQSAPVPVTVTTDTVETYAAQQPSWGERSDGEMFDAVVCSLVLCSVDEPDAVLRQLFSMISPGGQLRYLEHVASSGPRASLQRLADATVWPRLLGNCHTHRDTEASIVAAGFEVSRSRRQLTFPAWAPVPVAEFAIGQAVRPG</sequence>
<dbReference type="PANTHER" id="PTHR45036">
    <property type="entry name" value="METHYLTRANSFERASE LIKE 7B"/>
    <property type="match status" value="1"/>
</dbReference>
<dbReference type="Gene3D" id="3.40.50.150">
    <property type="entry name" value="Vaccinia Virus protein VP39"/>
    <property type="match status" value="1"/>
</dbReference>
<dbReference type="STRING" id="1502745.SAMN02799620_05436"/>
<protein>
    <submittedName>
        <fullName evidence="1">Methyltransferase domain-containing protein</fullName>
    </submittedName>
</protein>
<accession>A0A1G4WXW0</accession>
<keyword evidence="1" id="KW-0489">Methyltransferase</keyword>
<organism evidence="1 2">
    <name type="scientific">Mycolicibacterium fluoranthenivorans</name>
    <dbReference type="NCBI Taxonomy" id="258505"/>
    <lineage>
        <taxon>Bacteria</taxon>
        <taxon>Bacillati</taxon>
        <taxon>Actinomycetota</taxon>
        <taxon>Actinomycetes</taxon>
        <taxon>Mycobacteriales</taxon>
        <taxon>Mycobacteriaceae</taxon>
        <taxon>Mycolicibacterium</taxon>
    </lineage>
</organism>
<evidence type="ECO:0000313" key="2">
    <source>
        <dbReference type="Proteomes" id="UP000199707"/>
    </source>
</evidence>
<dbReference type="EMBL" id="FMUB01000014">
    <property type="protein sequence ID" value="SCX31846.1"/>
    <property type="molecule type" value="Genomic_DNA"/>
</dbReference>